<reference evidence="1" key="1">
    <citation type="journal article" date="2021" name="Genome Biol. Evol.">
        <title>A High-Quality Reference Genome for a Parasitic Bivalve with Doubly Uniparental Inheritance (Bivalvia: Unionida).</title>
        <authorList>
            <person name="Smith C.H."/>
        </authorList>
    </citation>
    <scope>NUCLEOTIDE SEQUENCE</scope>
    <source>
        <strain evidence="1">CHS0354</strain>
    </source>
</reference>
<comment type="caution">
    <text evidence="1">The sequence shown here is derived from an EMBL/GenBank/DDBJ whole genome shotgun (WGS) entry which is preliminary data.</text>
</comment>
<accession>A0AAE0T2T6</accession>
<gene>
    <name evidence="1" type="ORF">CHS0354_040545</name>
</gene>
<feature type="non-terminal residue" evidence="1">
    <location>
        <position position="1"/>
    </location>
</feature>
<sequence length="86" mass="9316">MFHVLHDIKLNDDILNDISIITNLLSGTCSYWVGAIEDGADDDWVDLNGNPIPTTPGIYFIDSADDTANDAGLMSKNSSFLLVGEN</sequence>
<evidence type="ECO:0000313" key="1">
    <source>
        <dbReference type="EMBL" id="KAK3602478.1"/>
    </source>
</evidence>
<proteinExistence type="predicted"/>
<dbReference type="Proteomes" id="UP001195483">
    <property type="component" value="Unassembled WGS sequence"/>
</dbReference>
<keyword evidence="2" id="KW-1185">Reference proteome</keyword>
<organism evidence="1 2">
    <name type="scientific">Potamilus streckersoni</name>
    <dbReference type="NCBI Taxonomy" id="2493646"/>
    <lineage>
        <taxon>Eukaryota</taxon>
        <taxon>Metazoa</taxon>
        <taxon>Spiralia</taxon>
        <taxon>Lophotrochozoa</taxon>
        <taxon>Mollusca</taxon>
        <taxon>Bivalvia</taxon>
        <taxon>Autobranchia</taxon>
        <taxon>Heteroconchia</taxon>
        <taxon>Palaeoheterodonta</taxon>
        <taxon>Unionida</taxon>
        <taxon>Unionoidea</taxon>
        <taxon>Unionidae</taxon>
        <taxon>Ambleminae</taxon>
        <taxon>Lampsilini</taxon>
        <taxon>Potamilus</taxon>
    </lineage>
</organism>
<protein>
    <submittedName>
        <fullName evidence="1">Uncharacterized protein</fullName>
    </submittedName>
</protein>
<name>A0AAE0T2T6_9BIVA</name>
<reference evidence="1" key="2">
    <citation type="journal article" date="2021" name="Genome Biol. Evol.">
        <title>Developing a high-quality reference genome for a parasitic bivalve with doubly uniparental inheritance (Bivalvia: Unionida).</title>
        <authorList>
            <person name="Smith C.H."/>
        </authorList>
    </citation>
    <scope>NUCLEOTIDE SEQUENCE</scope>
    <source>
        <strain evidence="1">CHS0354</strain>
        <tissue evidence="1">Mantle</tissue>
    </source>
</reference>
<reference evidence="1" key="3">
    <citation type="submission" date="2023-05" db="EMBL/GenBank/DDBJ databases">
        <authorList>
            <person name="Smith C.H."/>
        </authorList>
    </citation>
    <scope>NUCLEOTIDE SEQUENCE</scope>
    <source>
        <strain evidence="1">CHS0354</strain>
        <tissue evidence="1">Mantle</tissue>
    </source>
</reference>
<evidence type="ECO:0000313" key="2">
    <source>
        <dbReference type="Proteomes" id="UP001195483"/>
    </source>
</evidence>
<dbReference type="AlphaFoldDB" id="A0AAE0T2T6"/>
<dbReference type="EMBL" id="JAEAOA010002338">
    <property type="protein sequence ID" value="KAK3602478.1"/>
    <property type="molecule type" value="Genomic_DNA"/>
</dbReference>